<evidence type="ECO:0000256" key="8">
    <source>
        <dbReference type="ARBA" id="ARBA00022989"/>
    </source>
</evidence>
<evidence type="ECO:0000256" key="3">
    <source>
        <dbReference type="ARBA" id="ARBA00022448"/>
    </source>
</evidence>
<dbReference type="Proteomes" id="UP000007241">
    <property type="component" value="Unassembled WGS sequence"/>
</dbReference>
<dbReference type="AlphaFoldDB" id="F4NX85"/>
<feature type="domain" description="GPI inositol-deacylase PGAP1-like alpha/beta" evidence="11">
    <location>
        <begin position="6"/>
        <end position="244"/>
    </location>
</feature>
<keyword evidence="8 10" id="KW-1133">Transmembrane helix</keyword>
<keyword evidence="6 10" id="KW-0256">Endoplasmic reticulum</keyword>
<evidence type="ECO:0000256" key="5">
    <source>
        <dbReference type="ARBA" id="ARBA00022801"/>
    </source>
</evidence>
<dbReference type="RefSeq" id="XP_006676993.1">
    <property type="nucleotide sequence ID" value="XM_006676930.1"/>
</dbReference>
<feature type="transmembrane region" description="Helical" evidence="10">
    <location>
        <begin position="817"/>
        <end position="834"/>
    </location>
</feature>
<dbReference type="SUPFAM" id="SSF53474">
    <property type="entry name" value="alpha/beta-Hydrolases"/>
    <property type="match status" value="1"/>
</dbReference>
<keyword evidence="4 10" id="KW-0812">Transmembrane</keyword>
<dbReference type="PANTHER" id="PTHR15495">
    <property type="entry name" value="NEGATIVE REGULATOR OF VESICLE FORMATION-RELATED"/>
    <property type="match status" value="1"/>
</dbReference>
<name>F4NX85_BATDJ</name>
<evidence type="ECO:0000313" key="13">
    <source>
        <dbReference type="Proteomes" id="UP000007241"/>
    </source>
</evidence>
<dbReference type="STRING" id="684364.F4NX85"/>
<feature type="transmembrane region" description="Helical" evidence="10">
    <location>
        <begin position="649"/>
        <end position="667"/>
    </location>
</feature>
<evidence type="ECO:0000256" key="10">
    <source>
        <dbReference type="RuleBase" id="RU365011"/>
    </source>
</evidence>
<evidence type="ECO:0000256" key="2">
    <source>
        <dbReference type="ARBA" id="ARBA00006931"/>
    </source>
</evidence>
<feature type="transmembrane region" description="Helical" evidence="10">
    <location>
        <begin position="716"/>
        <end position="737"/>
    </location>
</feature>
<accession>F4NX85</accession>
<dbReference type="GO" id="GO:0005783">
    <property type="term" value="C:endoplasmic reticulum"/>
    <property type="evidence" value="ECO:0000318"/>
    <property type="project" value="GO_Central"/>
</dbReference>
<dbReference type="HOGENOM" id="CLU_333155_0_0_1"/>
<dbReference type="GO" id="GO:0050185">
    <property type="term" value="F:phosphatidylinositol deacylase activity"/>
    <property type="evidence" value="ECO:0000318"/>
    <property type="project" value="GO_Central"/>
</dbReference>
<keyword evidence="5 10" id="KW-0378">Hydrolase</keyword>
<feature type="transmembrane region" description="Helical" evidence="10">
    <location>
        <begin position="548"/>
        <end position="571"/>
    </location>
</feature>
<dbReference type="GO" id="GO:0005789">
    <property type="term" value="C:endoplasmic reticulum membrane"/>
    <property type="evidence" value="ECO:0007669"/>
    <property type="project" value="UniProtKB-SubCell"/>
</dbReference>
<evidence type="ECO:0000313" key="12">
    <source>
        <dbReference type="EMBL" id="EGF82626.1"/>
    </source>
</evidence>
<keyword evidence="9 10" id="KW-0472">Membrane</keyword>
<dbReference type="GeneID" id="18242334"/>
<evidence type="ECO:0000256" key="6">
    <source>
        <dbReference type="ARBA" id="ARBA00022824"/>
    </source>
</evidence>
<keyword evidence="13" id="KW-1185">Reference proteome</keyword>
<dbReference type="InParanoid" id="F4NX85"/>
<evidence type="ECO:0000256" key="7">
    <source>
        <dbReference type="ARBA" id="ARBA00022927"/>
    </source>
</evidence>
<dbReference type="EC" id="3.1.-.-" evidence="10"/>
<protein>
    <recommendedName>
        <fullName evidence="10">GPI inositol-deacylase</fullName>
        <ecNumber evidence="10">3.1.-.-</ecNumber>
    </recommendedName>
</protein>
<dbReference type="Pfam" id="PF07819">
    <property type="entry name" value="PGAP1"/>
    <property type="match status" value="1"/>
</dbReference>
<comment type="similarity">
    <text evidence="2 10">Belongs to the GPI inositol-deacylase family.</text>
</comment>
<comment type="function">
    <text evidence="10">Involved in inositol deacylation of GPI-anchored proteins which plays important roles in the quality control and ER-associated degradation of GPI-anchored proteins.</text>
</comment>
<keyword evidence="7 10" id="KW-0653">Protein transport</keyword>
<evidence type="ECO:0000256" key="9">
    <source>
        <dbReference type="ARBA" id="ARBA00023136"/>
    </source>
</evidence>
<feature type="transmembrane region" description="Helical" evidence="10">
    <location>
        <begin position="673"/>
        <end position="695"/>
    </location>
</feature>
<sequence length="858" mass="95832">MDEDAQLNGVPVLFIPGHAGDYTQIQSFASAAHRVIQWKRSEGRSVAGFDIFTMDTKKEFGAFSDAALFLQAQFASEAIVHILGKYKHLEHGPKSVHIIGHSMGGFVARLIPLLEDLYPDSLLDSAVFAPAGTIQSIITLSSPHNRPPVPLSMHIDALYTHVNRIWSNSINTISIQNTTVVSIASGRKDTVLNSELTHIKGIVDPSRGFGVYATAMPNVWATFDHEGALWCNQLIEKIADAMFDLHDWNDSYSLLDVDRRMSILKTAFLNTPKLHNEISSTTFTNNSILSIPDLADDAVKTHTFSISANSAKKRMFRLVTSSCSLNINNDSLLDQTASTPIDILAASLQSVTDELPVYYNLRQSLARQIPQSTTEPFKLMFRRLSDLREDGRPCWTMIEVNTNEVFGPQNNVNILLKKHSDSTGFVEANFDDFDEPHSVAISTFDLIFGTTVTLDTSAVVSHFVFPRIKDNHLKYLVKITPQCDEHPTFPPFVEYGAPPSNDFKFVSNISDTILSWYHSPSDLDFKSGLKMALASPLSCKTSVIRIKIHWIASLGLLIGDFITFLPAMIVAKRILSLQSSMDRLFMPTYLFLFALDLIYPYITITLNPSTIFLGHRDLANPFGLHFWFSVSTSIIYVTHLLLEFFTWGLGQVAGSLLSVMFSLRLGIAGWVPVGIAVIFFPWHTVHLLCFTYLFLHASYQSKYRRFQDDVAASQTVLMLSAMLIPFSVLSLSAVGVFTSPHATIRHGGWIEWIALSSMSRVVGSCLQLVLAFGHSFRLWPFWTTRINEPNSRKTTLIIYLLASVCIAYGYWSPFVASDVVFTALMLFVTLSNILKFSRKKGTKVADSFKMHKSPTISD</sequence>
<dbReference type="GO" id="GO:0006506">
    <property type="term" value="P:GPI anchor biosynthetic process"/>
    <property type="evidence" value="ECO:0000318"/>
    <property type="project" value="GO_Central"/>
</dbReference>
<dbReference type="PANTHER" id="PTHR15495:SF7">
    <property type="entry name" value="GPI INOSITOL-DEACYLASE"/>
    <property type="match status" value="1"/>
</dbReference>
<dbReference type="InterPro" id="IPR039529">
    <property type="entry name" value="PGAP1/BST1"/>
</dbReference>
<keyword evidence="3 10" id="KW-0813">Transport</keyword>
<feature type="transmembrane region" description="Helical" evidence="10">
    <location>
        <begin position="794"/>
        <end position="811"/>
    </location>
</feature>
<evidence type="ECO:0000256" key="4">
    <source>
        <dbReference type="ARBA" id="ARBA00022692"/>
    </source>
</evidence>
<dbReference type="GO" id="GO:0015031">
    <property type="term" value="P:protein transport"/>
    <property type="evidence" value="ECO:0007669"/>
    <property type="project" value="UniProtKB-KW"/>
</dbReference>
<feature type="transmembrane region" description="Helical" evidence="10">
    <location>
        <begin position="749"/>
        <end position="773"/>
    </location>
</feature>
<dbReference type="InterPro" id="IPR029058">
    <property type="entry name" value="AB_hydrolase_fold"/>
</dbReference>
<dbReference type="Gene3D" id="3.40.50.1820">
    <property type="entry name" value="alpha/beta hydrolase"/>
    <property type="match status" value="1"/>
</dbReference>
<gene>
    <name evidence="12" type="ORF">BATDEDRAFT_86108</name>
</gene>
<dbReference type="InterPro" id="IPR012908">
    <property type="entry name" value="PGAP1-ab_dom-like"/>
</dbReference>
<evidence type="ECO:0000259" key="11">
    <source>
        <dbReference type="Pfam" id="PF07819"/>
    </source>
</evidence>
<feature type="transmembrane region" description="Helical" evidence="10">
    <location>
        <begin position="622"/>
        <end position="642"/>
    </location>
</feature>
<reference evidence="12 13" key="1">
    <citation type="submission" date="2009-12" db="EMBL/GenBank/DDBJ databases">
        <title>The draft genome of Batrachochytrium dendrobatidis.</title>
        <authorList>
            <consortium name="US DOE Joint Genome Institute (JGI-PGF)"/>
            <person name="Kuo A."/>
            <person name="Salamov A."/>
            <person name="Schmutz J."/>
            <person name="Lucas S."/>
            <person name="Pitluck S."/>
            <person name="Rosenblum E."/>
            <person name="Stajich J."/>
            <person name="Eisen M."/>
            <person name="Grigoriev I.V."/>
        </authorList>
    </citation>
    <scope>NUCLEOTIDE SEQUENCE [LARGE SCALE GENOMIC DNA]</scope>
    <source>
        <strain evidence="13">JAM81 / FGSC 10211</strain>
    </source>
</reference>
<dbReference type="OrthoDB" id="348976at2759"/>
<proteinExistence type="inferred from homology"/>
<feature type="transmembrane region" description="Helical" evidence="10">
    <location>
        <begin position="583"/>
        <end position="602"/>
    </location>
</feature>
<dbReference type="EMBL" id="GL882880">
    <property type="protein sequence ID" value="EGF82626.1"/>
    <property type="molecule type" value="Genomic_DNA"/>
</dbReference>
<comment type="subcellular location">
    <subcellularLocation>
        <location evidence="1">Endoplasmic reticulum membrane</location>
        <topology evidence="1">Multi-pass membrane protein</topology>
    </subcellularLocation>
</comment>
<organism evidence="12 13">
    <name type="scientific">Batrachochytrium dendrobatidis (strain JAM81 / FGSC 10211)</name>
    <name type="common">Frog chytrid fungus</name>
    <dbReference type="NCBI Taxonomy" id="684364"/>
    <lineage>
        <taxon>Eukaryota</taxon>
        <taxon>Fungi</taxon>
        <taxon>Fungi incertae sedis</taxon>
        <taxon>Chytridiomycota</taxon>
        <taxon>Chytridiomycota incertae sedis</taxon>
        <taxon>Chytridiomycetes</taxon>
        <taxon>Rhizophydiales</taxon>
        <taxon>Rhizophydiales incertae sedis</taxon>
        <taxon>Batrachochytrium</taxon>
    </lineage>
</organism>
<evidence type="ECO:0000256" key="1">
    <source>
        <dbReference type="ARBA" id="ARBA00004477"/>
    </source>
</evidence>
<dbReference type="FunCoup" id="F4NX85">
    <property type="interactions" value="146"/>
</dbReference>